<reference evidence="2" key="2">
    <citation type="submission" date="2018-05" db="EMBL/GenBank/DDBJ databases">
        <title>OgluRS3 (Oryza glumaepatula Reference Sequence Version 3).</title>
        <authorList>
            <person name="Zhang J."/>
            <person name="Kudrna D."/>
            <person name="Lee S."/>
            <person name="Talag J."/>
            <person name="Welchert J."/>
            <person name="Wing R.A."/>
        </authorList>
    </citation>
    <scope>NUCLEOTIDE SEQUENCE [LARGE SCALE GENOMIC DNA]</scope>
</reference>
<protein>
    <submittedName>
        <fullName evidence="2">Uncharacterized protein</fullName>
    </submittedName>
</protein>
<sequence>MAGTIYPTLPPVDRILIVASQFCSRNLLVCSPIDHRQLGGPRGGIRKRASSAVGDGRGKPEVSWATSPTTPPTTSSAKNVVPLSPSSLPFVGCDGVRGVNDEHR</sequence>
<feature type="region of interest" description="Disordered" evidence="1">
    <location>
        <begin position="39"/>
        <end position="81"/>
    </location>
</feature>
<reference evidence="2" key="1">
    <citation type="submission" date="2015-04" db="UniProtKB">
        <authorList>
            <consortium name="EnsemblPlants"/>
        </authorList>
    </citation>
    <scope>IDENTIFICATION</scope>
</reference>
<dbReference type="Proteomes" id="UP000026961">
    <property type="component" value="Chromosome 5"/>
</dbReference>
<evidence type="ECO:0000256" key="1">
    <source>
        <dbReference type="SAM" id="MobiDB-lite"/>
    </source>
</evidence>
<dbReference type="EnsemblPlants" id="OGLUM05G16700.1">
    <property type="protein sequence ID" value="OGLUM05G16700.1"/>
    <property type="gene ID" value="OGLUM05G16700"/>
</dbReference>
<evidence type="ECO:0000313" key="2">
    <source>
        <dbReference type="EnsemblPlants" id="OGLUM05G16700.1"/>
    </source>
</evidence>
<proteinExistence type="predicted"/>
<dbReference type="Gramene" id="OGLUM05G16700.1">
    <property type="protein sequence ID" value="OGLUM05G16700.1"/>
    <property type="gene ID" value="OGLUM05G16700"/>
</dbReference>
<name>A0A0D9ZYY3_9ORYZ</name>
<dbReference type="HOGENOM" id="CLU_2254337_0_0_1"/>
<feature type="compositionally biased region" description="Low complexity" evidence="1">
    <location>
        <begin position="66"/>
        <end position="76"/>
    </location>
</feature>
<organism evidence="2">
    <name type="scientific">Oryza glumipatula</name>
    <dbReference type="NCBI Taxonomy" id="40148"/>
    <lineage>
        <taxon>Eukaryota</taxon>
        <taxon>Viridiplantae</taxon>
        <taxon>Streptophyta</taxon>
        <taxon>Embryophyta</taxon>
        <taxon>Tracheophyta</taxon>
        <taxon>Spermatophyta</taxon>
        <taxon>Magnoliopsida</taxon>
        <taxon>Liliopsida</taxon>
        <taxon>Poales</taxon>
        <taxon>Poaceae</taxon>
        <taxon>BOP clade</taxon>
        <taxon>Oryzoideae</taxon>
        <taxon>Oryzeae</taxon>
        <taxon>Oryzinae</taxon>
        <taxon>Oryza</taxon>
    </lineage>
</organism>
<keyword evidence="3" id="KW-1185">Reference proteome</keyword>
<evidence type="ECO:0000313" key="3">
    <source>
        <dbReference type="Proteomes" id="UP000026961"/>
    </source>
</evidence>
<accession>A0A0D9ZYY3</accession>
<dbReference type="AlphaFoldDB" id="A0A0D9ZYY3"/>